<evidence type="ECO:0000259" key="4">
    <source>
        <dbReference type="Pfam" id="PF13359"/>
    </source>
</evidence>
<evidence type="ECO:0000256" key="3">
    <source>
        <dbReference type="SAM" id="MobiDB-lite"/>
    </source>
</evidence>
<dbReference type="InterPro" id="IPR027806">
    <property type="entry name" value="HARBI1_dom"/>
</dbReference>
<dbReference type="GO" id="GO:0046872">
    <property type="term" value="F:metal ion binding"/>
    <property type="evidence" value="ECO:0007669"/>
    <property type="project" value="UniProtKB-KW"/>
</dbReference>
<feature type="domain" description="Transposase Helix-turn-helix" evidence="5">
    <location>
        <begin position="281"/>
        <end position="324"/>
    </location>
</feature>
<protein>
    <recommendedName>
        <fullName evidence="8">DDE Tnp4 domain-containing protein</fullName>
    </recommendedName>
</protein>
<sequence>MVKFTCCVCDSKSGVRKSMRSANEDSLWGILRGAMLDIGKIVRPDDLVCGGCFAFLHVNSKRGAVNLQLRLDQVAKSRPRSFSKPTPCEDPVASMELDTDVLPLPPNTDQNVPTSPRIQHNIPPPHQVVPVPVGVLRIPVVDVPIPSVISTQSHCFVCKSPVRTRIKKRAIIEVFIRRGILIPENNRCCREHLHGEMLKEDVLTSLVIARDSSSLTGEQVSKWMVTLRGIITEKKLPIDFSKDSRLTNSDYEMLLGVSMDNFDVLLAHCQGSVRNTANRSVRNSLAIFLMKLRLNLSQRVIAFLFGISHQSTISETISSVLKSLLASFAPLYTGYGHKTRQELFDQHMRPFFTSILGVPPESLILILDGTYLFVEKSSSFHLQRRSFSNHKKRNLFKPMMSVCPDGYIIEPTGLFYGDNGNNDANILRKMMEEQDSIMSLLEEDDVLILDRGFRDAIESAESQGLACFMPELLKKNQVQFTTTEANKSRLVTMLRWVVESVNGRLKNKFKFFEDIICASYFPKLPGLLKVTVAILNAFSPPIFTQSPWHEDLIEYVASRLESPNLVQALVEQNNLQRGNAAWNTADEDDVLEFPELSLDELKLITLGPYQLNIGIQYNWQHAPSGGGYDFQLHKDMDDLLRIKLRSRFSRRRTHTVWIFFTPWGHGFESIRGWYCLCKSGSRTLGCCGHVAAVLRYLSYDRFLPIRSRRKLDSEGYLDTTPNQEVPSSSQPGPSHGVSLVADVVELLEGADVNAAESSDDEEFSDED</sequence>
<feature type="compositionally biased region" description="Polar residues" evidence="3">
    <location>
        <begin position="719"/>
        <end position="732"/>
    </location>
</feature>
<dbReference type="Pfam" id="PF13359">
    <property type="entry name" value="DDE_Tnp_4"/>
    <property type="match status" value="1"/>
</dbReference>
<evidence type="ECO:0000313" key="6">
    <source>
        <dbReference type="EMBL" id="OXA42990.1"/>
    </source>
</evidence>
<feature type="region of interest" description="Disordered" evidence="3">
    <location>
        <begin position="714"/>
        <end position="736"/>
    </location>
</feature>
<keyword evidence="2" id="KW-0479">Metal-binding</keyword>
<dbReference type="EMBL" id="LNIX01000024">
    <property type="protein sequence ID" value="OXA42990.1"/>
    <property type="molecule type" value="Genomic_DNA"/>
</dbReference>
<evidence type="ECO:0000256" key="2">
    <source>
        <dbReference type="ARBA" id="ARBA00022723"/>
    </source>
</evidence>
<name>A0A226DCY6_FOLCA</name>
<dbReference type="PANTHER" id="PTHR23080">
    <property type="entry name" value="THAP DOMAIN PROTEIN"/>
    <property type="match status" value="1"/>
</dbReference>
<reference evidence="6 7" key="1">
    <citation type="submission" date="2015-12" db="EMBL/GenBank/DDBJ databases">
        <title>The genome of Folsomia candida.</title>
        <authorList>
            <person name="Faddeeva A."/>
            <person name="Derks M.F."/>
            <person name="Anvar Y."/>
            <person name="Smit S."/>
            <person name="Van Straalen N."/>
            <person name="Roelofs D."/>
        </authorList>
    </citation>
    <scope>NUCLEOTIDE SEQUENCE [LARGE SCALE GENOMIC DNA]</scope>
    <source>
        <strain evidence="6 7">VU population</strain>
        <tissue evidence="6">Whole body</tissue>
    </source>
</reference>
<comment type="caution">
    <text evidence="6">The sequence shown here is derived from an EMBL/GenBank/DDBJ whole genome shotgun (WGS) entry which is preliminary data.</text>
</comment>
<comment type="cofactor">
    <cofactor evidence="1">
        <name>a divalent metal cation</name>
        <dbReference type="ChEBI" id="CHEBI:60240"/>
    </cofactor>
</comment>
<feature type="domain" description="DDE Tnp4" evidence="4">
    <location>
        <begin position="367"/>
        <end position="536"/>
    </location>
</feature>
<dbReference type="OMA" id="SEARCKF"/>
<evidence type="ECO:0000313" key="7">
    <source>
        <dbReference type="Proteomes" id="UP000198287"/>
    </source>
</evidence>
<evidence type="ECO:0000259" key="5">
    <source>
        <dbReference type="Pfam" id="PF13613"/>
    </source>
</evidence>
<proteinExistence type="predicted"/>
<evidence type="ECO:0008006" key="8">
    <source>
        <dbReference type="Google" id="ProtNLM"/>
    </source>
</evidence>
<gene>
    <name evidence="6" type="ORF">Fcan01_22374</name>
</gene>
<dbReference type="InterPro" id="IPR027805">
    <property type="entry name" value="Transposase_HTH_dom"/>
</dbReference>
<evidence type="ECO:0000256" key="1">
    <source>
        <dbReference type="ARBA" id="ARBA00001968"/>
    </source>
</evidence>
<dbReference type="Proteomes" id="UP000198287">
    <property type="component" value="Unassembled WGS sequence"/>
</dbReference>
<dbReference type="AlphaFoldDB" id="A0A226DCY6"/>
<accession>A0A226DCY6</accession>
<dbReference type="Pfam" id="PF13613">
    <property type="entry name" value="HTH_Tnp_4"/>
    <property type="match status" value="1"/>
</dbReference>
<organism evidence="6 7">
    <name type="scientific">Folsomia candida</name>
    <name type="common">Springtail</name>
    <dbReference type="NCBI Taxonomy" id="158441"/>
    <lineage>
        <taxon>Eukaryota</taxon>
        <taxon>Metazoa</taxon>
        <taxon>Ecdysozoa</taxon>
        <taxon>Arthropoda</taxon>
        <taxon>Hexapoda</taxon>
        <taxon>Collembola</taxon>
        <taxon>Entomobryomorpha</taxon>
        <taxon>Isotomoidea</taxon>
        <taxon>Isotomidae</taxon>
        <taxon>Proisotominae</taxon>
        <taxon>Folsomia</taxon>
    </lineage>
</organism>
<dbReference type="OrthoDB" id="10049726at2759"/>
<keyword evidence="7" id="KW-1185">Reference proteome</keyword>